<comment type="caution">
    <text evidence="3">The sequence shown here is derived from an EMBL/GenBank/DDBJ whole genome shotgun (WGS) entry which is preliminary data.</text>
</comment>
<reference evidence="3" key="1">
    <citation type="submission" date="2020-10" db="EMBL/GenBank/DDBJ databases">
        <title>High-Quality Genome Resource of Clonostachys rosea strain S41 by Oxford Nanopore Long-Read Sequencing.</title>
        <authorList>
            <person name="Wang H."/>
        </authorList>
    </citation>
    <scope>NUCLEOTIDE SEQUENCE</scope>
    <source>
        <strain evidence="3">S41</strain>
    </source>
</reference>
<name>A0A8H7N1R4_BIOOC</name>
<dbReference type="AlphaFoldDB" id="A0A8H7N1R4"/>
<keyword evidence="2" id="KW-0812">Transmembrane</keyword>
<organism evidence="3 4">
    <name type="scientific">Bionectria ochroleuca</name>
    <name type="common">Gliocladium roseum</name>
    <dbReference type="NCBI Taxonomy" id="29856"/>
    <lineage>
        <taxon>Eukaryota</taxon>
        <taxon>Fungi</taxon>
        <taxon>Dikarya</taxon>
        <taxon>Ascomycota</taxon>
        <taxon>Pezizomycotina</taxon>
        <taxon>Sordariomycetes</taxon>
        <taxon>Hypocreomycetidae</taxon>
        <taxon>Hypocreales</taxon>
        <taxon>Bionectriaceae</taxon>
        <taxon>Clonostachys</taxon>
    </lineage>
</organism>
<evidence type="ECO:0000256" key="1">
    <source>
        <dbReference type="SAM" id="MobiDB-lite"/>
    </source>
</evidence>
<keyword evidence="2" id="KW-0472">Membrane</keyword>
<sequence length="177" mass="20032">MRSRCGWQRARPPNLASVLFLRHSNATEKSITTNYNGTISTNPSADLDNSRLPSRVVARQVVTTVTVVATNDDCVNCTHLSGGAIAGIVIGSIAGFLLLLWIIRSCFNLGAPPREREKAWYKWDEEPRHHHHHRHHHRSGSRRRGRSRSYRASSTYSVPAVVINERSRSSRRPRVYV</sequence>
<gene>
    <name evidence="3" type="ORF">IM811_004759</name>
</gene>
<keyword evidence="2" id="KW-1133">Transmembrane helix</keyword>
<dbReference type="Proteomes" id="UP000616885">
    <property type="component" value="Unassembled WGS sequence"/>
</dbReference>
<dbReference type="EMBL" id="JADCTT010000013">
    <property type="protein sequence ID" value="KAF9745137.1"/>
    <property type="molecule type" value="Genomic_DNA"/>
</dbReference>
<proteinExistence type="predicted"/>
<evidence type="ECO:0000313" key="4">
    <source>
        <dbReference type="Proteomes" id="UP000616885"/>
    </source>
</evidence>
<evidence type="ECO:0000313" key="3">
    <source>
        <dbReference type="EMBL" id="KAF9745137.1"/>
    </source>
</evidence>
<accession>A0A8H7N1R4</accession>
<evidence type="ECO:0000256" key="2">
    <source>
        <dbReference type="SAM" id="Phobius"/>
    </source>
</evidence>
<feature type="compositionally biased region" description="Basic residues" evidence="1">
    <location>
        <begin position="129"/>
        <end position="149"/>
    </location>
</feature>
<feature type="region of interest" description="Disordered" evidence="1">
    <location>
        <begin position="127"/>
        <end position="153"/>
    </location>
</feature>
<feature type="transmembrane region" description="Helical" evidence="2">
    <location>
        <begin position="80"/>
        <end position="103"/>
    </location>
</feature>
<protein>
    <submittedName>
        <fullName evidence="3">Uncharacterized protein</fullName>
    </submittedName>
</protein>